<feature type="region of interest" description="Disordered" evidence="1">
    <location>
        <begin position="1"/>
        <end position="255"/>
    </location>
</feature>
<feature type="compositionally biased region" description="Polar residues" evidence="1">
    <location>
        <begin position="176"/>
        <end position="189"/>
    </location>
</feature>
<organism evidence="2 3">
    <name type="scientific">Linum trigynum</name>
    <dbReference type="NCBI Taxonomy" id="586398"/>
    <lineage>
        <taxon>Eukaryota</taxon>
        <taxon>Viridiplantae</taxon>
        <taxon>Streptophyta</taxon>
        <taxon>Embryophyta</taxon>
        <taxon>Tracheophyta</taxon>
        <taxon>Spermatophyta</taxon>
        <taxon>Magnoliopsida</taxon>
        <taxon>eudicotyledons</taxon>
        <taxon>Gunneridae</taxon>
        <taxon>Pentapetalae</taxon>
        <taxon>rosids</taxon>
        <taxon>fabids</taxon>
        <taxon>Malpighiales</taxon>
        <taxon>Linaceae</taxon>
        <taxon>Linum</taxon>
    </lineage>
</organism>
<feature type="compositionally biased region" description="Polar residues" evidence="1">
    <location>
        <begin position="227"/>
        <end position="238"/>
    </location>
</feature>
<protein>
    <submittedName>
        <fullName evidence="2">Uncharacterized protein</fullName>
    </submittedName>
</protein>
<dbReference type="EMBL" id="OZ034816">
    <property type="protein sequence ID" value="CAL1374026.1"/>
    <property type="molecule type" value="Genomic_DNA"/>
</dbReference>
<feature type="compositionally biased region" description="Low complexity" evidence="1">
    <location>
        <begin position="50"/>
        <end position="79"/>
    </location>
</feature>
<name>A0AAV2DM06_9ROSI</name>
<dbReference type="PANTHER" id="PTHR34466">
    <property type="entry name" value="OS11G0129800 PROTEIN"/>
    <property type="match status" value="1"/>
</dbReference>
<evidence type="ECO:0000313" key="2">
    <source>
        <dbReference type="EMBL" id="CAL1374026.1"/>
    </source>
</evidence>
<evidence type="ECO:0000313" key="3">
    <source>
        <dbReference type="Proteomes" id="UP001497516"/>
    </source>
</evidence>
<dbReference type="PANTHER" id="PTHR34466:SF3">
    <property type="entry name" value="OS11G0129800 PROTEIN"/>
    <property type="match status" value="1"/>
</dbReference>
<keyword evidence="3" id="KW-1185">Reference proteome</keyword>
<proteinExistence type="predicted"/>
<feature type="region of interest" description="Disordered" evidence="1">
    <location>
        <begin position="376"/>
        <end position="405"/>
    </location>
</feature>
<dbReference type="AlphaFoldDB" id="A0AAV2DM06"/>
<reference evidence="2 3" key="1">
    <citation type="submission" date="2024-04" db="EMBL/GenBank/DDBJ databases">
        <authorList>
            <person name="Fracassetti M."/>
        </authorList>
    </citation>
    <scope>NUCLEOTIDE SEQUENCE [LARGE SCALE GENOMIC DNA]</scope>
</reference>
<feature type="compositionally biased region" description="Basic and acidic residues" evidence="1">
    <location>
        <begin position="114"/>
        <end position="132"/>
    </location>
</feature>
<gene>
    <name evidence="2" type="ORF">LTRI10_LOCUS15918</name>
</gene>
<dbReference type="Proteomes" id="UP001497516">
    <property type="component" value="Chromosome 3"/>
</dbReference>
<sequence>MAVSAFKSTSRRGPTRPSPTSSSLSDKESKSAGNAKTAPPPPPALRRSRSVSAVARNPRGVDTSSSTSTSTSPYSSSASDFLITRENPLYWSDKEKPKDAAAEQDFPILASSKSLKEPTPKPRAPPESDTRRGRSISRTADAMKTSAPANGKLIPRQRSPSRVDIGRRNRARSVSRAPTSRSYGSLNSESDVEVRRSLPTVRRNGNDASGMGSGGRSNGSERRSADWQIQSDGSATTVPPSPSYSWEDAALGGSSSDAEERTIKAVCEQMKAFQVDNLEGDASGRIYETVRSEVRRAIADIQGDLATAIGRNAVATAGVADVTDLPPDLVNPSAVELVLDIRREYATKLEQSHERAMKLRADLAVEEHRGSELSRILKEVLPDPKSSNERKPRVGRKSSIERRKMSKRLTEEAMAYFDECVSLSTFDSSDFSSQDDPPMRFVGTHVADRSPFSPATPSMTADSELLKRESNNIKEPASMRRASGLSATSSDELAAAGEASISSSQTESARSFQFSFSRKSDNKLDIQQDVGKYTKHFGKDIERADSQSSVSNSYGYDSEEYNQRSSQQSMLFDSVFFRSRIESGSMLLCGGGLGVLF</sequence>
<feature type="compositionally biased region" description="Basic and acidic residues" evidence="1">
    <location>
        <begin position="92"/>
        <end position="101"/>
    </location>
</feature>
<accession>A0AAV2DM06</accession>
<feature type="region of interest" description="Disordered" evidence="1">
    <location>
        <begin position="428"/>
        <end position="491"/>
    </location>
</feature>
<evidence type="ECO:0000256" key="1">
    <source>
        <dbReference type="SAM" id="MobiDB-lite"/>
    </source>
</evidence>